<evidence type="ECO:0000313" key="14">
    <source>
        <dbReference type="Proteomes" id="UP000037697"/>
    </source>
</evidence>
<dbReference type="Proteomes" id="UP000191946">
    <property type="component" value="Unassembled WGS sequence"/>
</dbReference>
<dbReference type="Proteomes" id="UP000464718">
    <property type="component" value="Chromosome ii"/>
</dbReference>
<dbReference type="GO" id="GO:0044780">
    <property type="term" value="P:bacterial-type flagellum assembly"/>
    <property type="evidence" value="ECO:0007669"/>
    <property type="project" value="InterPro"/>
</dbReference>
<dbReference type="EMBL" id="JAUHGG010000002">
    <property type="protein sequence ID" value="MDS1820605.1"/>
    <property type="molecule type" value="Genomic_DNA"/>
</dbReference>
<dbReference type="Proteomes" id="UP001156560">
    <property type="component" value="Chromosome 2"/>
</dbReference>
<dbReference type="Proteomes" id="UP000321504">
    <property type="component" value="Unassembled WGS sequence"/>
</dbReference>
<evidence type="ECO:0000313" key="5">
    <source>
        <dbReference type="EMBL" id="KOY32925.1"/>
    </source>
</evidence>
<dbReference type="Gene3D" id="1.20.58.300">
    <property type="entry name" value="FlgN-like"/>
    <property type="match status" value="1"/>
</dbReference>
<keyword evidence="3" id="KW-1005">Bacterial flagellum biogenesis</keyword>
<dbReference type="EMBL" id="DACQKT010000003">
    <property type="protein sequence ID" value="HAS6676838.1"/>
    <property type="molecule type" value="Genomic_DNA"/>
</dbReference>
<dbReference type="Proteomes" id="UP000856022">
    <property type="component" value="Unassembled WGS sequence"/>
</dbReference>
<comment type="function">
    <text evidence="1">Required for the efficient initiation of filament assembly.</text>
</comment>
<dbReference type="Proteomes" id="UP001163036">
    <property type="component" value="Chromosome 2"/>
</dbReference>
<dbReference type="Proteomes" id="UP000037697">
    <property type="component" value="Unassembled WGS sequence"/>
</dbReference>
<dbReference type="EMBL" id="CP114195">
    <property type="protein sequence ID" value="WAT92448.1"/>
    <property type="molecule type" value="Genomic_DNA"/>
</dbReference>
<dbReference type="Pfam" id="PF05130">
    <property type="entry name" value="FlgN"/>
    <property type="match status" value="1"/>
</dbReference>
<dbReference type="EMBL" id="JACVHL010000012">
    <property type="protein sequence ID" value="MCC3805958.1"/>
    <property type="molecule type" value="Genomic_DNA"/>
</dbReference>
<dbReference type="EMBL" id="CP034299">
    <property type="protein sequence ID" value="QHH11483.1"/>
    <property type="molecule type" value="Genomic_DNA"/>
</dbReference>
<organism evidence="8 18">
    <name type="scientific">Vibrio parahaemolyticus</name>
    <dbReference type="NCBI Taxonomy" id="670"/>
    <lineage>
        <taxon>Bacteria</taxon>
        <taxon>Pseudomonadati</taxon>
        <taxon>Pseudomonadota</taxon>
        <taxon>Gammaproteobacteria</taxon>
        <taxon>Vibrionales</taxon>
        <taxon>Vibrionaceae</taxon>
        <taxon>Vibrio</taxon>
    </lineage>
</organism>
<evidence type="ECO:0000256" key="1">
    <source>
        <dbReference type="ARBA" id="ARBA00002397"/>
    </source>
</evidence>
<evidence type="ECO:0000313" key="12">
    <source>
        <dbReference type="EMBL" id="UYV29165.1"/>
    </source>
</evidence>
<dbReference type="EMBL" id="LIRS01000067">
    <property type="protein sequence ID" value="KOY32925.1"/>
    <property type="molecule type" value="Genomic_DNA"/>
</dbReference>
<dbReference type="InterPro" id="IPR036679">
    <property type="entry name" value="FlgN-like_sf"/>
</dbReference>
<evidence type="ECO:0000313" key="11">
    <source>
        <dbReference type="EMBL" id="TXN17524.1"/>
    </source>
</evidence>
<evidence type="ECO:0000313" key="8">
    <source>
        <dbReference type="EMBL" id="NMU86716.1"/>
    </source>
</evidence>
<reference evidence="13" key="10">
    <citation type="submission" date="2022-12" db="EMBL/GenBank/DDBJ databases">
        <title>Vibrio parahaemolyticus become highly virulent by producing novel Tc toxins.</title>
        <authorList>
            <person name="Yang F."/>
            <person name="You Y."/>
            <person name="Lai Q."/>
            <person name="Xu L."/>
            <person name="Li F."/>
        </authorList>
    </citation>
    <scope>NUCLEOTIDE SEQUENCE</scope>
    <source>
        <strain evidence="13">Vp-HL-202005</strain>
    </source>
</reference>
<reference evidence="4" key="3">
    <citation type="journal article" date="2018" name="Genome Biol.">
        <title>SKESA: strategic k-mer extension for scrupulous assemblies.</title>
        <authorList>
            <person name="Souvorov A."/>
            <person name="Agarwala R."/>
            <person name="Lipman D.J."/>
        </authorList>
    </citation>
    <scope>NUCLEOTIDE SEQUENCE</scope>
    <source>
        <strain evidence="4">1930</strain>
    </source>
</reference>
<evidence type="ECO:0000313" key="18">
    <source>
        <dbReference type="Proteomes" id="UP000518904"/>
    </source>
</evidence>
<dbReference type="Proteomes" id="UP000518904">
    <property type="component" value="Unassembled WGS sequence"/>
</dbReference>
<dbReference type="RefSeq" id="WP_005463929.1">
    <property type="nucleotide sequence ID" value="NZ_CAJDZF010000003.1"/>
</dbReference>
<reference evidence="12" key="9">
    <citation type="submission" date="2022-05" db="EMBL/GenBank/DDBJ databases">
        <title>Megaplasmid of Vibrio parahaemolyticus.</title>
        <authorList>
            <person name="Strauch E."/>
            <person name="Borowiak M."/>
        </authorList>
    </citation>
    <scope>NUCLEOTIDE SEQUENCE</scope>
    <source>
        <strain evidence="12">16-VB00198</strain>
    </source>
</reference>
<name>A0A072HAQ2_VIBPH</name>
<proteinExistence type="inferred from homology"/>
<reference evidence="6" key="8">
    <citation type="submission" date="2020-09" db="EMBL/GenBank/DDBJ databases">
        <title>Genome sequence of Vibrio parahaemolyticus isolates.</title>
        <authorList>
            <person name="Hammerl J.A."/>
            <person name="Strauch E."/>
        </authorList>
    </citation>
    <scope>NUCLEOTIDE SEQUENCE</scope>
    <source>
        <strain evidence="6">17-VB00146</strain>
    </source>
</reference>
<keyword evidence="15" id="KW-1185">Reference proteome</keyword>
<reference evidence="5 14" key="1">
    <citation type="submission" date="2015-07" db="EMBL/GenBank/DDBJ databases">
        <title>Foodborne Vibrio parahaemolyticus Isolates.</title>
        <authorList>
            <person name="Ronholm J."/>
            <person name="Petronella N."/>
            <person name="Kenwell R."/>
            <person name="Banerjee S."/>
        </authorList>
    </citation>
    <scope>NUCLEOTIDE SEQUENCE [LARGE SCALE GENOMIC DNA]</scope>
    <source>
        <strain evidence="5 14">HS-06-05</strain>
    </source>
</reference>
<evidence type="ECO:0000256" key="2">
    <source>
        <dbReference type="ARBA" id="ARBA00007703"/>
    </source>
</evidence>
<dbReference type="Proteomes" id="UP000726777">
    <property type="component" value="Unassembled WGS sequence"/>
</dbReference>
<reference evidence="11 16" key="5">
    <citation type="submission" date="2019-08" db="EMBL/GenBank/DDBJ databases">
        <title>Emerging of two pre-pandemic pathogenic O4:KUT lineages of Vibrio parahaemolyticus in coastal eastern China.</title>
        <authorList>
            <person name="Yu H."/>
        </authorList>
    </citation>
    <scope>NUCLEOTIDE SEQUENCE [LARGE SCALE GENOMIC DNA]</scope>
    <source>
        <strain evidence="11 16">HZ17-383</strain>
    </source>
</reference>
<evidence type="ECO:0000313" key="6">
    <source>
        <dbReference type="EMBL" id="MCC3805958.1"/>
    </source>
</evidence>
<evidence type="ECO:0000313" key="7">
    <source>
        <dbReference type="EMBL" id="MDS1820605.1"/>
    </source>
</evidence>
<dbReference type="EMBL" id="CP097356">
    <property type="protein sequence ID" value="UYV29165.1"/>
    <property type="molecule type" value="Genomic_DNA"/>
</dbReference>
<reference evidence="9 15" key="2">
    <citation type="submission" date="2015-08" db="EMBL/GenBank/DDBJ databases">
        <title>Draft Genome Sequences of Vibrio parahaemolyticus Strains.</title>
        <authorList>
            <person name="Gonzalez-Escalona N."/>
            <person name="DePaola A."/>
        </authorList>
    </citation>
    <scope>NUCLEOTIDE SEQUENCE [LARGE SCALE GENOMIC DNA]</scope>
    <source>
        <strain evidence="9 15">CFSAN001621</strain>
    </source>
</reference>
<dbReference type="InterPro" id="IPR007809">
    <property type="entry name" value="FlgN-like"/>
</dbReference>
<evidence type="ECO:0000313" key="15">
    <source>
        <dbReference type="Proteomes" id="UP000191946"/>
    </source>
</evidence>
<reference evidence="7" key="11">
    <citation type="submission" date="2023-06" db="EMBL/GenBank/DDBJ databases">
        <title>Genomic Diversity of Vibrio spp. and Metagenomic Analysis of Pathogens in Florida Gulf Coastal Waters Following Hurricane Ian.</title>
        <authorList>
            <person name="Brumfield K.D."/>
        </authorList>
    </citation>
    <scope>NUCLEOTIDE SEQUENCE</scope>
    <source>
        <strain evidence="7">WBS2B-138</strain>
    </source>
</reference>
<gene>
    <name evidence="6" type="primary">flgN</name>
    <name evidence="5" type="ORF">ACX05_12065</name>
    <name evidence="9" type="ORF">AKG60_15615</name>
    <name evidence="10" type="ORF">EHC69_19465</name>
    <name evidence="11" type="ORF">FVP01_00615</name>
    <name evidence="8" type="ORF">HKB16_28110</name>
    <name evidence="4" type="ORF">I7278_08450</name>
    <name evidence="6" type="ORF">IB292_12965</name>
    <name evidence="12" type="ORF">M5598_18315</name>
    <name evidence="13" type="ORF">O1Q84_24150</name>
    <name evidence="7" type="ORF">QX249_08035</name>
</gene>
<comment type="similarity">
    <text evidence="2">Belongs to the FlgN family.</text>
</comment>
<dbReference type="SUPFAM" id="SSF140566">
    <property type="entry name" value="FlgN-like"/>
    <property type="match status" value="1"/>
</dbReference>
<reference evidence="8 18" key="7">
    <citation type="submission" date="2020-04" db="EMBL/GenBank/DDBJ databases">
        <title>Whole-genome sequencing of Vibrio spp. from China reveals different genetic environments of blaCTX-M-14 among diverse lineages.</title>
        <authorList>
            <person name="Zheng Z."/>
            <person name="Ye L."/>
            <person name="Chen S."/>
        </authorList>
    </citation>
    <scope>NUCLEOTIDE SEQUENCE [LARGE SCALE GENOMIC DNA]</scope>
    <source>
        <strain evidence="8 18">Vb0551</strain>
    </source>
</reference>
<evidence type="ECO:0000313" key="13">
    <source>
        <dbReference type="EMBL" id="WAT92448.1"/>
    </source>
</evidence>
<dbReference type="AlphaFoldDB" id="A0A072HAQ2"/>
<keyword evidence="8" id="KW-0969">Cilium</keyword>
<dbReference type="EMBL" id="LHQV01000015">
    <property type="protein sequence ID" value="OQJ99433.1"/>
    <property type="molecule type" value="Genomic_DNA"/>
</dbReference>
<evidence type="ECO:0000313" key="10">
    <source>
        <dbReference type="EMBL" id="QHH11483.1"/>
    </source>
</evidence>
<dbReference type="Proteomes" id="UP001253193">
    <property type="component" value="Unassembled WGS sequence"/>
</dbReference>
<dbReference type="EMBL" id="JABCLB010002501">
    <property type="protein sequence ID" value="NMU86716.1"/>
    <property type="molecule type" value="Genomic_DNA"/>
</dbReference>
<evidence type="ECO:0000256" key="3">
    <source>
        <dbReference type="ARBA" id="ARBA00022795"/>
    </source>
</evidence>
<dbReference type="EMBL" id="VRMQ01000001">
    <property type="protein sequence ID" value="TXN17524.1"/>
    <property type="molecule type" value="Genomic_DNA"/>
</dbReference>
<evidence type="ECO:0000313" key="16">
    <source>
        <dbReference type="Proteomes" id="UP000321504"/>
    </source>
</evidence>
<evidence type="ECO:0000313" key="17">
    <source>
        <dbReference type="Proteomes" id="UP000464718"/>
    </source>
</evidence>
<keyword evidence="8" id="KW-0282">Flagellum</keyword>
<evidence type="ECO:0000313" key="4">
    <source>
        <dbReference type="EMBL" id="HAS6676838.1"/>
    </source>
</evidence>
<reference evidence="4" key="6">
    <citation type="submission" date="2019-12" db="EMBL/GenBank/DDBJ databases">
        <authorList>
            <consortium name="NCBI Pathogen Detection Project"/>
        </authorList>
    </citation>
    <scope>NUCLEOTIDE SEQUENCE</scope>
    <source>
        <strain evidence="4">1930</strain>
    </source>
</reference>
<accession>A0A072HAQ2</accession>
<sequence length="145" mass="16554">MASAASQRIQYFVRSISEDIKLYQQLLTLLQQQKALYLKFDGEALNTNVQQQTPILNKLSRSSNERSQCMRELGLPCNDSSVTRIFNALPAKIGAQARKQWTLLETLIKQCQQYNQSNGQSSAAFHELVSQLKQPVQHTYEDKSF</sequence>
<evidence type="ECO:0000313" key="9">
    <source>
        <dbReference type="EMBL" id="OQJ99433.1"/>
    </source>
</evidence>
<protein>
    <submittedName>
        <fullName evidence="6">Flagellar export chaperone FlgN</fullName>
    </submittedName>
    <submittedName>
        <fullName evidence="8">Flagellar protein FlgN</fullName>
    </submittedName>
    <submittedName>
        <fullName evidence="5">LfgN</fullName>
    </submittedName>
</protein>
<reference evidence="10 17" key="4">
    <citation type="submission" date="2018-12" db="EMBL/GenBank/DDBJ databases">
        <title>Genomic insights into the evolutionary origins and pathogenicity of five Vibrio parahaemolyticus strains isolated from the shrimp with acute hepatopancreatic necrosis disease (AHPND).</title>
        <authorList>
            <person name="Yang Q."/>
            <person name="Dong X."/>
            <person name="Xie G."/>
            <person name="Fu S."/>
            <person name="Zou P."/>
            <person name="Sun J."/>
            <person name="Wang Y."/>
            <person name="Huang J."/>
        </authorList>
    </citation>
    <scope>NUCLEOTIDE SEQUENCE [LARGE SCALE GENOMIC DNA]</scope>
    <source>
        <strain evidence="10 17">20160303005-1</strain>
    </source>
</reference>
<keyword evidence="8" id="KW-0966">Cell projection</keyword>